<protein>
    <submittedName>
        <fullName evidence="1">6012_t:CDS:1</fullName>
    </submittedName>
</protein>
<accession>A0A9N9GX97</accession>
<organism evidence="1 2">
    <name type="scientific">Ambispora gerdemannii</name>
    <dbReference type="NCBI Taxonomy" id="144530"/>
    <lineage>
        <taxon>Eukaryota</taxon>
        <taxon>Fungi</taxon>
        <taxon>Fungi incertae sedis</taxon>
        <taxon>Mucoromycota</taxon>
        <taxon>Glomeromycotina</taxon>
        <taxon>Glomeromycetes</taxon>
        <taxon>Archaeosporales</taxon>
        <taxon>Ambisporaceae</taxon>
        <taxon>Ambispora</taxon>
    </lineage>
</organism>
<reference evidence="1" key="1">
    <citation type="submission" date="2021-06" db="EMBL/GenBank/DDBJ databases">
        <authorList>
            <person name="Kallberg Y."/>
            <person name="Tangrot J."/>
            <person name="Rosling A."/>
        </authorList>
    </citation>
    <scope>NUCLEOTIDE SEQUENCE</scope>
    <source>
        <strain evidence="1">MT106</strain>
    </source>
</reference>
<gene>
    <name evidence="1" type="ORF">AGERDE_LOCUS10762</name>
</gene>
<dbReference type="EMBL" id="CAJVPL010003660">
    <property type="protein sequence ID" value="CAG8636350.1"/>
    <property type="molecule type" value="Genomic_DNA"/>
</dbReference>
<keyword evidence="2" id="KW-1185">Reference proteome</keyword>
<name>A0A9N9GX97_9GLOM</name>
<proteinExistence type="predicted"/>
<sequence>MPYFAKRVREMFAGKVQNIIIPQYPRTALIRGSVYYGTLIDTTQEFSILFSPVSPFANLLNVNIYVTEKYDVKLCSDEGVKIFGTITVILPDFVESINDILAVKLTFYIGKNESRTVAKASQTDKELKTILEFSIDFS</sequence>
<dbReference type="Proteomes" id="UP000789831">
    <property type="component" value="Unassembled WGS sequence"/>
</dbReference>
<evidence type="ECO:0000313" key="2">
    <source>
        <dbReference type="Proteomes" id="UP000789831"/>
    </source>
</evidence>
<evidence type="ECO:0000313" key="1">
    <source>
        <dbReference type="EMBL" id="CAG8636350.1"/>
    </source>
</evidence>
<comment type="caution">
    <text evidence="1">The sequence shown here is derived from an EMBL/GenBank/DDBJ whole genome shotgun (WGS) entry which is preliminary data.</text>
</comment>
<dbReference type="AlphaFoldDB" id="A0A9N9GX97"/>
<dbReference type="OrthoDB" id="6153855at2759"/>